<evidence type="ECO:0000313" key="6">
    <source>
        <dbReference type="EMBL" id="KAF3431179.1"/>
    </source>
</evidence>
<organism evidence="6 7">
    <name type="scientific">Rhamnella rubrinervis</name>
    <dbReference type="NCBI Taxonomy" id="2594499"/>
    <lineage>
        <taxon>Eukaryota</taxon>
        <taxon>Viridiplantae</taxon>
        <taxon>Streptophyta</taxon>
        <taxon>Embryophyta</taxon>
        <taxon>Tracheophyta</taxon>
        <taxon>Spermatophyta</taxon>
        <taxon>Magnoliopsida</taxon>
        <taxon>eudicotyledons</taxon>
        <taxon>Gunneridae</taxon>
        <taxon>Pentapetalae</taxon>
        <taxon>rosids</taxon>
        <taxon>fabids</taxon>
        <taxon>Rosales</taxon>
        <taxon>Rhamnaceae</taxon>
        <taxon>rhamnoid group</taxon>
        <taxon>Rhamneae</taxon>
        <taxon>Rhamnella</taxon>
    </lineage>
</organism>
<gene>
    <name evidence="6" type="ORF">FNV43_RR25909</name>
</gene>
<dbReference type="GO" id="GO:0009507">
    <property type="term" value="C:chloroplast"/>
    <property type="evidence" value="ECO:0007669"/>
    <property type="project" value="UniProtKB-SubCell"/>
</dbReference>
<reference evidence="6" key="1">
    <citation type="submission" date="2020-03" db="EMBL/GenBank/DDBJ databases">
        <title>A high-quality chromosome-level genome assembly of a woody plant with both climbing and erect habits, Rhamnella rubrinervis.</title>
        <authorList>
            <person name="Lu Z."/>
            <person name="Yang Y."/>
            <person name="Zhu X."/>
            <person name="Sun Y."/>
        </authorList>
    </citation>
    <scope>NUCLEOTIDE SEQUENCE</scope>
    <source>
        <strain evidence="6">BYM</strain>
        <tissue evidence="6">Leaf</tissue>
    </source>
</reference>
<evidence type="ECO:0000256" key="2">
    <source>
        <dbReference type="ARBA" id="ARBA00010282"/>
    </source>
</evidence>
<dbReference type="PANTHER" id="PTHR43597:SF5">
    <property type="entry name" value="SUFE-LIKE PROTEIN 2, CHLOROPLASTIC"/>
    <property type="match status" value="1"/>
</dbReference>
<evidence type="ECO:0000313" key="7">
    <source>
        <dbReference type="Proteomes" id="UP000796880"/>
    </source>
</evidence>
<proteinExistence type="inferred from homology"/>
<dbReference type="Pfam" id="PF02657">
    <property type="entry name" value="SufE"/>
    <property type="match status" value="1"/>
</dbReference>
<feature type="domain" description="Fe-S metabolism associated" evidence="5">
    <location>
        <begin position="94"/>
        <end position="213"/>
    </location>
</feature>
<dbReference type="EMBL" id="VOIH02000012">
    <property type="protein sequence ID" value="KAF3431179.1"/>
    <property type="molecule type" value="Genomic_DNA"/>
</dbReference>
<comment type="similarity">
    <text evidence="2">Belongs to the SufE family.</text>
</comment>
<keyword evidence="3" id="KW-0150">Chloroplast</keyword>
<dbReference type="AlphaFoldDB" id="A0A8K0DNA3"/>
<sequence>MSASTIGTIPFHSFSCSKIAKRRSNYETREGALKFNGENYYERKFSLMSLKSVRSWSSSSKLNARNPSLAAIETTPLETGELVVADKLQGLVLEFKSLKEPLDRVKRLLHYAANLPPYDESCRVPENRVMGCATQVWLEAEMDKFGRMRFRADSDSEISKGFCSCLIWMLDGAEPEEVMEVKTEDLEYVNVGLYVKANSRVNTWHNVLISMQKKTKALVAEREGNPPTLEPNLPSMLVSAADEFNTKAQGSSSDVQVGQCLLSVSLSRIYQSRDYKMAEAGCQFITFLDVDLRLAGRSARIAEIGCELIIQMS</sequence>
<dbReference type="InterPro" id="IPR003808">
    <property type="entry name" value="Fe-S_metab-assoc_dom"/>
</dbReference>
<name>A0A8K0DNA3_9ROSA</name>
<dbReference type="GO" id="GO:0051176">
    <property type="term" value="P:positive regulation of sulfur metabolic process"/>
    <property type="evidence" value="ECO:0007669"/>
    <property type="project" value="UniProtKB-ARBA"/>
</dbReference>
<accession>A0A8K0DNA3</accession>
<dbReference type="PANTHER" id="PTHR43597">
    <property type="entry name" value="SULFUR ACCEPTOR PROTEIN CSDE"/>
    <property type="match status" value="1"/>
</dbReference>
<evidence type="ECO:0000256" key="4">
    <source>
        <dbReference type="ARBA" id="ARBA00022640"/>
    </source>
</evidence>
<dbReference type="FunFam" id="3.90.1010.10:FF:000010">
    <property type="entry name" value="Quinolinate synthase, chloroplastic"/>
    <property type="match status" value="1"/>
</dbReference>
<dbReference type="SUPFAM" id="SSF82649">
    <property type="entry name" value="SufE/NifU"/>
    <property type="match status" value="1"/>
</dbReference>
<evidence type="ECO:0000259" key="5">
    <source>
        <dbReference type="Pfam" id="PF02657"/>
    </source>
</evidence>
<dbReference type="Proteomes" id="UP000796880">
    <property type="component" value="Unassembled WGS sequence"/>
</dbReference>
<keyword evidence="4" id="KW-0934">Plastid</keyword>
<dbReference type="GO" id="GO:0016226">
    <property type="term" value="P:iron-sulfur cluster assembly"/>
    <property type="evidence" value="ECO:0007669"/>
    <property type="project" value="UniProtKB-ARBA"/>
</dbReference>
<comment type="subcellular location">
    <subcellularLocation>
        <location evidence="1">Plastid</location>
        <location evidence="1">Chloroplast</location>
    </subcellularLocation>
</comment>
<dbReference type="OrthoDB" id="411584at2759"/>
<dbReference type="GO" id="GO:0008047">
    <property type="term" value="F:enzyme activator activity"/>
    <property type="evidence" value="ECO:0007669"/>
    <property type="project" value="UniProtKB-ARBA"/>
</dbReference>
<comment type="caution">
    <text evidence="6">The sequence shown here is derived from an EMBL/GenBank/DDBJ whole genome shotgun (WGS) entry which is preliminary data.</text>
</comment>
<evidence type="ECO:0000256" key="3">
    <source>
        <dbReference type="ARBA" id="ARBA00022528"/>
    </source>
</evidence>
<dbReference type="Gene3D" id="3.90.1010.10">
    <property type="match status" value="1"/>
</dbReference>
<evidence type="ECO:0000256" key="1">
    <source>
        <dbReference type="ARBA" id="ARBA00004229"/>
    </source>
</evidence>
<keyword evidence="7" id="KW-1185">Reference proteome</keyword>
<protein>
    <recommendedName>
        <fullName evidence="5">Fe-S metabolism associated domain-containing protein</fullName>
    </recommendedName>
</protein>